<feature type="region of interest" description="Disordered" evidence="3">
    <location>
        <begin position="241"/>
        <end position="278"/>
    </location>
</feature>
<keyword evidence="1" id="KW-0677">Repeat</keyword>
<proteinExistence type="predicted"/>
<dbReference type="AlphaFoldDB" id="E3N8E8"/>
<accession>E3N8E8</accession>
<feature type="compositionally biased region" description="Polar residues" evidence="3">
    <location>
        <begin position="127"/>
        <end position="139"/>
    </location>
</feature>
<feature type="repeat" description="MBT" evidence="2">
    <location>
        <begin position="637"/>
        <end position="747"/>
    </location>
</feature>
<evidence type="ECO:0000313" key="4">
    <source>
        <dbReference type="EMBL" id="EFO89433.1"/>
    </source>
</evidence>
<dbReference type="EMBL" id="DS268556">
    <property type="protein sequence ID" value="EFO89433.1"/>
    <property type="molecule type" value="Genomic_DNA"/>
</dbReference>
<sequence length="747" mass="84156">MNNTSEPGRCRLERAAKNTKNTTAIGSDNKLPILRNTSKPGSVKKQNHRKGRKAAVSNYQGVARKNKKTSFQANKSSVGQAKVQTVRSMKPKNMINKPSTFTASLAATSTDLSSSSAPRTSTLVSSTIPAASTTRSPELSVSGICEPKPSDDNTSSNSPALTTTYVSTEPRNFFAVPPLFPALTTGPLLFKSGVQKFKANNFSTSSVTSSTPYFFNGSFNIENLLTEARNATDATITHGSFESASRNDSTVSHIGNKSQHIDRSYSEDTAKNASEKQDEEEMIDVISYQSYREYQGLIAFDTDEPSYSWKDVLYEKETENNEFLPIEALPLSLLVQLEKRIEEGLLLKIAVPDMIWDKNHQVAKIIKVCGFRLLIEYQYTAEQEWIHLFDEKIHYVRINRKQNPPISTEHNIIEPNLTVSNDEVFEHPQLVKTYEEAKKNWWKSDYSVGQRFELLNFSNPSQIRVARIKAICGRRLSVIVEEKDYPGDFPPPGEEERISDPQLAYKGTRWWVDQDSDFIYPVGFSNLIGYELIANHDYKEHSQRIAEAIRNNKNPEYDESDIKFNRTILREQRPEFYRQVGVGNHMEILNPVAKNFNSLSAAKVSQIYPSLGYMIIKILGGEQKGAKFPIRILSELVYPVGYAKRNQLELDAPKGFPNRRKTSIPIRVGLPPNEKVKLFKIGMKLEAASKNENAHICPATIKSLHGQIIKVAFDGWGSDVDELYDICSHDIFPVGWAEMHGYPVDFP</sequence>
<gene>
    <name evidence="4" type="ORF">CRE_19944</name>
</gene>
<dbReference type="SMART" id="SM00561">
    <property type="entry name" value="MBT"/>
    <property type="match status" value="2"/>
</dbReference>
<feature type="compositionally biased region" description="Polar residues" evidence="3">
    <location>
        <begin position="152"/>
        <end position="161"/>
    </location>
</feature>
<dbReference type="Pfam" id="PF02820">
    <property type="entry name" value="MBT"/>
    <property type="match status" value="2"/>
</dbReference>
<dbReference type="InterPro" id="IPR004092">
    <property type="entry name" value="Mbt"/>
</dbReference>
<feature type="region of interest" description="Disordered" evidence="3">
    <location>
        <begin position="109"/>
        <end position="161"/>
    </location>
</feature>
<dbReference type="PROSITE" id="PS51079">
    <property type="entry name" value="MBT"/>
    <property type="match status" value="1"/>
</dbReference>
<dbReference type="InParanoid" id="E3N8E8"/>
<dbReference type="OrthoDB" id="8188861at2759"/>
<dbReference type="STRING" id="31234.E3N8E8"/>
<evidence type="ECO:0000256" key="1">
    <source>
        <dbReference type="ARBA" id="ARBA00022737"/>
    </source>
</evidence>
<dbReference type="Proteomes" id="UP000008281">
    <property type="component" value="Unassembled WGS sequence"/>
</dbReference>
<name>E3N8E8_CAERE</name>
<evidence type="ECO:0000313" key="5">
    <source>
        <dbReference type="Proteomes" id="UP000008281"/>
    </source>
</evidence>
<feature type="compositionally biased region" description="Low complexity" evidence="3">
    <location>
        <begin position="109"/>
        <end position="126"/>
    </location>
</feature>
<dbReference type="Gene3D" id="2.30.30.140">
    <property type="match status" value="4"/>
</dbReference>
<evidence type="ECO:0000256" key="2">
    <source>
        <dbReference type="PROSITE-ProRule" id="PRU00459"/>
    </source>
</evidence>
<dbReference type="eggNOG" id="KOG3766">
    <property type="taxonomic scope" value="Eukaryota"/>
</dbReference>
<feature type="compositionally biased region" description="Basic and acidic residues" evidence="3">
    <location>
        <begin position="259"/>
        <end position="276"/>
    </location>
</feature>
<protein>
    <submittedName>
        <fullName evidence="4">Uncharacterized protein</fullName>
    </submittedName>
</protein>
<dbReference type="InterPro" id="IPR050548">
    <property type="entry name" value="PcG_chromatin_remod_factors"/>
</dbReference>
<feature type="region of interest" description="Disordered" evidence="3">
    <location>
        <begin position="1"/>
        <end position="84"/>
    </location>
</feature>
<feature type="compositionally biased region" description="Polar residues" evidence="3">
    <location>
        <begin position="241"/>
        <end position="258"/>
    </location>
</feature>
<dbReference type="PANTHER" id="PTHR12247">
    <property type="entry name" value="POLYCOMB GROUP PROTEIN"/>
    <property type="match status" value="1"/>
</dbReference>
<dbReference type="GO" id="GO:0042393">
    <property type="term" value="F:histone binding"/>
    <property type="evidence" value="ECO:0007669"/>
    <property type="project" value="TreeGrafter"/>
</dbReference>
<dbReference type="PANTHER" id="PTHR12247:SF131">
    <property type="entry name" value="LD05287P"/>
    <property type="match status" value="1"/>
</dbReference>
<keyword evidence="5" id="KW-1185">Reference proteome</keyword>
<evidence type="ECO:0000256" key="3">
    <source>
        <dbReference type="SAM" id="MobiDB-lite"/>
    </source>
</evidence>
<dbReference type="SUPFAM" id="SSF63748">
    <property type="entry name" value="Tudor/PWWP/MBT"/>
    <property type="match status" value="3"/>
</dbReference>
<dbReference type="GO" id="GO:0005634">
    <property type="term" value="C:nucleus"/>
    <property type="evidence" value="ECO:0007669"/>
    <property type="project" value="InterPro"/>
</dbReference>
<reference evidence="4" key="1">
    <citation type="submission" date="2007-07" db="EMBL/GenBank/DDBJ databases">
        <title>PCAP assembly of the Caenorhabditis remanei genome.</title>
        <authorList>
            <consortium name="The Caenorhabditis remanei Sequencing Consortium"/>
            <person name="Wilson R.K."/>
        </authorList>
    </citation>
    <scope>NUCLEOTIDE SEQUENCE [LARGE SCALE GENOMIC DNA]</scope>
    <source>
        <strain evidence="4">PB4641</strain>
    </source>
</reference>
<feature type="compositionally biased region" description="Polar residues" evidence="3">
    <location>
        <begin position="69"/>
        <end position="84"/>
    </location>
</feature>
<organism evidence="5">
    <name type="scientific">Caenorhabditis remanei</name>
    <name type="common">Caenorhabditis vulgaris</name>
    <dbReference type="NCBI Taxonomy" id="31234"/>
    <lineage>
        <taxon>Eukaryota</taxon>
        <taxon>Metazoa</taxon>
        <taxon>Ecdysozoa</taxon>
        <taxon>Nematoda</taxon>
        <taxon>Chromadorea</taxon>
        <taxon>Rhabditida</taxon>
        <taxon>Rhabditina</taxon>
        <taxon>Rhabditomorpha</taxon>
        <taxon>Rhabditoidea</taxon>
        <taxon>Rhabditidae</taxon>
        <taxon>Peloderinae</taxon>
        <taxon>Caenorhabditis</taxon>
    </lineage>
</organism>
<dbReference type="HOGENOM" id="CLU_372233_0_0_1"/>
<dbReference type="GO" id="GO:0003682">
    <property type="term" value="F:chromatin binding"/>
    <property type="evidence" value="ECO:0007669"/>
    <property type="project" value="TreeGrafter"/>
</dbReference>
<dbReference type="GO" id="GO:0045892">
    <property type="term" value="P:negative regulation of DNA-templated transcription"/>
    <property type="evidence" value="ECO:0007669"/>
    <property type="project" value="TreeGrafter"/>
</dbReference>